<gene>
    <name evidence="3" type="ORF">MTR62_00300</name>
</gene>
<dbReference type="InterPro" id="IPR025714">
    <property type="entry name" value="Methyltranfer_dom"/>
</dbReference>
<dbReference type="GO" id="GO:0032259">
    <property type="term" value="P:methylation"/>
    <property type="evidence" value="ECO:0007669"/>
    <property type="project" value="UniProtKB-KW"/>
</dbReference>
<evidence type="ECO:0000256" key="1">
    <source>
        <dbReference type="SAM" id="MobiDB-lite"/>
    </source>
</evidence>
<feature type="region of interest" description="Disordered" evidence="1">
    <location>
        <begin position="1"/>
        <end position="37"/>
    </location>
</feature>
<reference evidence="3" key="1">
    <citation type="submission" date="2022-03" db="EMBL/GenBank/DDBJ databases">
        <title>Identification of a novel bacterium isolated from mangrove sediments.</title>
        <authorList>
            <person name="Pan X."/>
        </authorList>
    </citation>
    <scope>NUCLEOTIDE SEQUENCE</scope>
    <source>
        <strain evidence="3">B1949</strain>
    </source>
</reference>
<evidence type="ECO:0000259" key="2">
    <source>
        <dbReference type="Pfam" id="PF13847"/>
    </source>
</evidence>
<dbReference type="CDD" id="cd02440">
    <property type="entry name" value="AdoMet_MTases"/>
    <property type="match status" value="1"/>
</dbReference>
<keyword evidence="3" id="KW-0489">Methyltransferase</keyword>
<comment type="caution">
    <text evidence="3">The sequence shown here is derived from an EMBL/GenBank/DDBJ whole genome shotgun (WGS) entry which is preliminary data.</text>
</comment>
<sequence>MHDDANRDRPASARAFPRADRPVSRGGPTDYAAEDQRDQAQEATLVMDLADVRSGMTVADLGAGAGYYTVRLARRVGPRGRVLGEDVVPEVVERLGLRVERENLQNTAIKLGASDDPRLPQGSFDRIFLAHVYHEVDEPYAFLWRLRPALREGGKVIVVDADRASDTHGIPPALLFCEFSALGFRLSQFVRKPALQGYYAQFEATGARARPQDIVPCRMASRAEET</sequence>
<protein>
    <submittedName>
        <fullName evidence="3">Class I SAM-dependent methyltransferase</fullName>
    </submittedName>
</protein>
<feature type="domain" description="Methyltransferase" evidence="2">
    <location>
        <begin position="54"/>
        <end position="163"/>
    </location>
</feature>
<keyword evidence="4" id="KW-1185">Reference proteome</keyword>
<dbReference type="PANTHER" id="PTHR43861">
    <property type="entry name" value="TRANS-ACONITATE 2-METHYLTRANSFERASE-RELATED"/>
    <property type="match status" value="1"/>
</dbReference>
<proteinExistence type="predicted"/>
<accession>A0ABT0B8G8</accession>
<dbReference type="Pfam" id="PF13847">
    <property type="entry name" value="Methyltransf_31"/>
    <property type="match status" value="1"/>
</dbReference>
<dbReference type="InterPro" id="IPR029063">
    <property type="entry name" value="SAM-dependent_MTases_sf"/>
</dbReference>
<dbReference type="Gene3D" id="3.40.50.150">
    <property type="entry name" value="Vaccinia Virus protein VP39"/>
    <property type="match status" value="1"/>
</dbReference>
<dbReference type="SUPFAM" id="SSF53335">
    <property type="entry name" value="S-adenosyl-L-methionine-dependent methyltransferases"/>
    <property type="match status" value="1"/>
</dbReference>
<evidence type="ECO:0000313" key="3">
    <source>
        <dbReference type="EMBL" id="MCJ2181155.1"/>
    </source>
</evidence>
<dbReference type="Proteomes" id="UP001162881">
    <property type="component" value="Unassembled WGS sequence"/>
</dbReference>
<keyword evidence="3" id="KW-0808">Transferase</keyword>
<dbReference type="EMBL" id="JALHLF010000001">
    <property type="protein sequence ID" value="MCJ2181155.1"/>
    <property type="molecule type" value="Genomic_DNA"/>
</dbReference>
<name>A0ABT0B8G8_9SPHN</name>
<evidence type="ECO:0000313" key="4">
    <source>
        <dbReference type="Proteomes" id="UP001162881"/>
    </source>
</evidence>
<feature type="compositionally biased region" description="Basic and acidic residues" evidence="1">
    <location>
        <begin position="1"/>
        <end position="23"/>
    </location>
</feature>
<organism evidence="3 4">
    <name type="scientific">Novosphingobium organovorum</name>
    <dbReference type="NCBI Taxonomy" id="2930092"/>
    <lineage>
        <taxon>Bacteria</taxon>
        <taxon>Pseudomonadati</taxon>
        <taxon>Pseudomonadota</taxon>
        <taxon>Alphaproteobacteria</taxon>
        <taxon>Sphingomonadales</taxon>
        <taxon>Sphingomonadaceae</taxon>
        <taxon>Novosphingobium</taxon>
    </lineage>
</organism>
<dbReference type="GO" id="GO:0008168">
    <property type="term" value="F:methyltransferase activity"/>
    <property type="evidence" value="ECO:0007669"/>
    <property type="project" value="UniProtKB-KW"/>
</dbReference>